<dbReference type="GO" id="GO:0005886">
    <property type="term" value="C:plasma membrane"/>
    <property type="evidence" value="ECO:0007669"/>
    <property type="project" value="UniProtKB-SubCell"/>
</dbReference>
<feature type="transmembrane region" description="Helical" evidence="6">
    <location>
        <begin position="464"/>
        <end position="483"/>
    </location>
</feature>
<feature type="domain" description="ABC3 transporter permease C-terminal" evidence="7">
    <location>
        <begin position="251"/>
        <end position="364"/>
    </location>
</feature>
<dbReference type="Proteomes" id="UP000475249">
    <property type="component" value="Unassembled WGS sequence"/>
</dbReference>
<feature type="transmembrane region" description="Helical" evidence="6">
    <location>
        <begin position="293"/>
        <end position="318"/>
    </location>
</feature>
<evidence type="ECO:0000256" key="6">
    <source>
        <dbReference type="SAM" id="Phobius"/>
    </source>
</evidence>
<comment type="caution">
    <text evidence="9">The sequence shown here is derived from an EMBL/GenBank/DDBJ whole genome shotgun (WGS) entry which is preliminary data.</text>
</comment>
<evidence type="ECO:0000256" key="3">
    <source>
        <dbReference type="ARBA" id="ARBA00022692"/>
    </source>
</evidence>
<feature type="domain" description="ABC3 transporter permease C-terminal" evidence="7">
    <location>
        <begin position="709"/>
        <end position="824"/>
    </location>
</feature>
<name>A0A6L9EF01_9FLAO</name>
<keyword evidence="2" id="KW-1003">Cell membrane</keyword>
<keyword evidence="4 6" id="KW-1133">Transmembrane helix</keyword>
<keyword evidence="10" id="KW-1185">Reference proteome</keyword>
<evidence type="ECO:0000313" key="10">
    <source>
        <dbReference type="Proteomes" id="UP000475249"/>
    </source>
</evidence>
<evidence type="ECO:0000259" key="7">
    <source>
        <dbReference type="Pfam" id="PF02687"/>
    </source>
</evidence>
<comment type="subcellular location">
    <subcellularLocation>
        <location evidence="1">Cell membrane</location>
        <topology evidence="1">Multi-pass membrane protein</topology>
    </subcellularLocation>
</comment>
<dbReference type="InterPro" id="IPR038766">
    <property type="entry name" value="Membrane_comp_ABC_pdt"/>
</dbReference>
<dbReference type="Pfam" id="PF12704">
    <property type="entry name" value="MacB_PCD"/>
    <property type="match status" value="1"/>
</dbReference>
<evidence type="ECO:0000256" key="1">
    <source>
        <dbReference type="ARBA" id="ARBA00004651"/>
    </source>
</evidence>
<evidence type="ECO:0000259" key="8">
    <source>
        <dbReference type="Pfam" id="PF12704"/>
    </source>
</evidence>
<feature type="transmembrane region" description="Helical" evidence="6">
    <location>
        <begin position="794"/>
        <end position="815"/>
    </location>
</feature>
<feature type="transmembrane region" description="Helical" evidence="6">
    <location>
        <begin position="385"/>
        <end position="406"/>
    </location>
</feature>
<keyword evidence="5 6" id="KW-0472">Membrane</keyword>
<dbReference type="EMBL" id="WXYO01000006">
    <property type="protein sequence ID" value="NAS13078.1"/>
    <property type="molecule type" value="Genomic_DNA"/>
</dbReference>
<sequence length="833" mass="91344">MAWRDGKASARKLFLFMASIVMGIGALVSIQSFGDNLTDNISQQSKSLMGADYIIDSNHPPNEKVAGIIDSLGGEEGKEISFVSMVAFPKNGATKLAQVRGIAGDFPFYGSLETEPEEAGSLYQSTGKVLVDGTVMLQYRLKPGDSIKIGTSTLEIAGSLKMVPGRSAISSSIAPAIFMPYDLIEATGLLQRGSRVNYSYYFLATPSMDLEKLYEDLDPVLDAEGADMDTHLDTSRNMGRSYSNFGKFLNLVAFIALLLGCVGIASAIHIYIREKLSDVAVLKCIGATRKQTFLIYLLQIAVLGIFGGIAGAALGIMVQQLAPLLLQDLLPVDIEISISGTAVLTGVLLGFFMAVLFALLPLVKTWFVSPLHVLRAVERPGRSSLGVRLGIIGSIFFFILLFSFWLLDDINYSVAFVLGILVTFALLVGLSSLLMRMLKNYFPLKWGFCTRQSIRNLHRPNNQTTTLILAIGVGTFLISTLYFTKDILLSKLTVDRNEESPNIILLDVQRTQTEEVADAILPKGLPVIDNIPIITMRVHGINGQTISEIRKDSTSRVGRWVMNHEFRVTYRDSLIASETVRDGTWTGSVSSDTLVPISVAENFANDARVKVGDRVVFNVQGVLINTLIGSIREVDWGRLQLNFSVVFPEGVLEKAPQFNVLTTNAPDEATSASLQRELVRKFPNVSIIDLRQMLNIIENILNKISWVINFMALFSILTGIVVLIASVRTSKYQRVRESVMLRTIGARGRQIRKITLLEYVFLGVLGSFSGIVLSLVSSVLLARFVFEVPFVPSVIPFIVLLPAIVTLVVLIGLANSRSVIQSPPMEVLRKEVS</sequence>
<feature type="transmembrane region" description="Helical" evidence="6">
    <location>
        <begin position="412"/>
        <end position="435"/>
    </location>
</feature>
<dbReference type="InterPro" id="IPR025857">
    <property type="entry name" value="MacB_PCD"/>
</dbReference>
<feature type="transmembrane region" description="Helical" evidence="6">
    <location>
        <begin position="12"/>
        <end position="34"/>
    </location>
</feature>
<feature type="transmembrane region" description="Helical" evidence="6">
    <location>
        <begin position="706"/>
        <end position="727"/>
    </location>
</feature>
<feature type="transmembrane region" description="Helical" evidence="6">
    <location>
        <begin position="248"/>
        <end position="272"/>
    </location>
</feature>
<protein>
    <submittedName>
        <fullName evidence="9">FtsX-like permease family protein</fullName>
    </submittedName>
</protein>
<feature type="transmembrane region" description="Helical" evidence="6">
    <location>
        <begin position="338"/>
        <end position="364"/>
    </location>
</feature>
<dbReference type="InterPro" id="IPR003838">
    <property type="entry name" value="ABC3_permease_C"/>
</dbReference>
<evidence type="ECO:0000313" key="9">
    <source>
        <dbReference type="EMBL" id="NAS13078.1"/>
    </source>
</evidence>
<feature type="domain" description="MacB-like periplasmic core" evidence="8">
    <location>
        <begin position="14"/>
        <end position="218"/>
    </location>
</feature>
<accession>A0A6L9EF01</accession>
<gene>
    <name evidence="9" type="ORF">GTQ38_13770</name>
</gene>
<feature type="transmembrane region" description="Helical" evidence="6">
    <location>
        <begin position="759"/>
        <end position="782"/>
    </location>
</feature>
<dbReference type="AlphaFoldDB" id="A0A6L9EF01"/>
<dbReference type="PANTHER" id="PTHR30287:SF1">
    <property type="entry name" value="INNER MEMBRANE PROTEIN"/>
    <property type="match status" value="1"/>
</dbReference>
<proteinExistence type="predicted"/>
<reference evidence="9 10" key="1">
    <citation type="submission" date="2020-01" db="EMBL/GenBank/DDBJ databases">
        <title>Bacteria diversity of Porities sp.</title>
        <authorList>
            <person name="Wang G."/>
        </authorList>
    </citation>
    <scope>NUCLEOTIDE SEQUENCE [LARGE SCALE GENOMIC DNA]</scope>
    <source>
        <strain evidence="9 10">R33</strain>
    </source>
</reference>
<dbReference type="Pfam" id="PF02687">
    <property type="entry name" value="FtsX"/>
    <property type="match status" value="2"/>
</dbReference>
<dbReference type="PANTHER" id="PTHR30287">
    <property type="entry name" value="MEMBRANE COMPONENT OF PREDICTED ABC SUPERFAMILY METABOLITE UPTAKE TRANSPORTER"/>
    <property type="match status" value="1"/>
</dbReference>
<organism evidence="9 10">
    <name type="scientific">Poritiphilus flavus</name>
    <dbReference type="NCBI Taxonomy" id="2697053"/>
    <lineage>
        <taxon>Bacteria</taxon>
        <taxon>Pseudomonadati</taxon>
        <taxon>Bacteroidota</taxon>
        <taxon>Flavobacteriia</taxon>
        <taxon>Flavobacteriales</taxon>
        <taxon>Flavobacteriaceae</taxon>
        <taxon>Poritiphilus</taxon>
    </lineage>
</organism>
<evidence type="ECO:0000256" key="4">
    <source>
        <dbReference type="ARBA" id="ARBA00022989"/>
    </source>
</evidence>
<evidence type="ECO:0000256" key="2">
    <source>
        <dbReference type="ARBA" id="ARBA00022475"/>
    </source>
</evidence>
<keyword evidence="3 6" id="KW-0812">Transmembrane</keyword>
<evidence type="ECO:0000256" key="5">
    <source>
        <dbReference type="ARBA" id="ARBA00023136"/>
    </source>
</evidence>